<gene>
    <name evidence="1" type="ORF">RRG08_034727</name>
</gene>
<protein>
    <submittedName>
        <fullName evidence="1">Uncharacterized protein</fullName>
    </submittedName>
</protein>
<sequence>MSEGGVAGGYGIHIKDSYRSFINLNLAALLRWTQRDFSHSSEKACRCICNRLLCGFEVALVRDMVA</sequence>
<evidence type="ECO:0000313" key="1">
    <source>
        <dbReference type="EMBL" id="KAK3730404.1"/>
    </source>
</evidence>
<dbReference type="AlphaFoldDB" id="A0AAE0Y256"/>
<reference evidence="1" key="1">
    <citation type="journal article" date="2023" name="G3 (Bethesda)">
        <title>A reference genome for the long-term kleptoplast-retaining sea slug Elysia crispata morphotype clarki.</title>
        <authorList>
            <person name="Eastman K.E."/>
            <person name="Pendleton A.L."/>
            <person name="Shaikh M.A."/>
            <person name="Suttiyut T."/>
            <person name="Ogas R."/>
            <person name="Tomko P."/>
            <person name="Gavelis G."/>
            <person name="Widhalm J.R."/>
            <person name="Wisecaver J.H."/>
        </authorList>
    </citation>
    <scope>NUCLEOTIDE SEQUENCE</scope>
    <source>
        <strain evidence="1">ECLA1</strain>
    </source>
</reference>
<dbReference type="Proteomes" id="UP001283361">
    <property type="component" value="Unassembled WGS sequence"/>
</dbReference>
<accession>A0AAE0Y256</accession>
<keyword evidence="2" id="KW-1185">Reference proteome</keyword>
<organism evidence="1 2">
    <name type="scientific">Elysia crispata</name>
    <name type="common">lettuce slug</name>
    <dbReference type="NCBI Taxonomy" id="231223"/>
    <lineage>
        <taxon>Eukaryota</taxon>
        <taxon>Metazoa</taxon>
        <taxon>Spiralia</taxon>
        <taxon>Lophotrochozoa</taxon>
        <taxon>Mollusca</taxon>
        <taxon>Gastropoda</taxon>
        <taxon>Heterobranchia</taxon>
        <taxon>Euthyneura</taxon>
        <taxon>Panpulmonata</taxon>
        <taxon>Sacoglossa</taxon>
        <taxon>Placobranchoidea</taxon>
        <taxon>Plakobranchidae</taxon>
        <taxon>Elysia</taxon>
    </lineage>
</organism>
<evidence type="ECO:0000313" key="2">
    <source>
        <dbReference type="Proteomes" id="UP001283361"/>
    </source>
</evidence>
<dbReference type="EMBL" id="JAWDGP010007081">
    <property type="protein sequence ID" value="KAK3730404.1"/>
    <property type="molecule type" value="Genomic_DNA"/>
</dbReference>
<comment type="caution">
    <text evidence="1">The sequence shown here is derived from an EMBL/GenBank/DDBJ whole genome shotgun (WGS) entry which is preliminary data.</text>
</comment>
<name>A0AAE0Y256_9GAST</name>
<proteinExistence type="predicted"/>